<accession>Q74FK5</accession>
<dbReference type="EnsemblBacteria" id="AAR33933">
    <property type="protein sequence ID" value="AAR33933"/>
    <property type="gene ID" value="GSU0602"/>
</dbReference>
<dbReference type="Gene3D" id="1.10.472.150">
    <property type="entry name" value="Glucose-regulated metallo-peptidase M90, N-terminal domain"/>
    <property type="match status" value="1"/>
</dbReference>
<reference evidence="4 5" key="2">
    <citation type="journal article" date="2012" name="BMC Genomics">
        <title>Comparative genomic analysis of Geobacter sulfurreducens KN400, a strain with enhanced capacity for extracellular electron transfer and electricity production.</title>
        <authorList>
            <person name="Butler J.E."/>
            <person name="Young N.D."/>
            <person name="Aklujkar M."/>
            <person name="Lovley D.R."/>
        </authorList>
    </citation>
    <scope>NUCLEOTIDE SEQUENCE [LARGE SCALE GENOMIC DNA]</scope>
    <source>
        <strain evidence="5">ATCC 51573 / DSM 12127 / PCA</strain>
    </source>
</reference>
<dbReference type="eggNOG" id="COG3228">
    <property type="taxonomic scope" value="Bacteria"/>
</dbReference>
<dbReference type="FunFam" id="3.40.390.10:FF:000012">
    <property type="entry name" value="Protein MtfA"/>
    <property type="match status" value="1"/>
</dbReference>
<dbReference type="FunFam" id="1.10.472.150:FF:000001">
    <property type="entry name" value="Protein MtfA"/>
    <property type="match status" value="1"/>
</dbReference>
<evidence type="ECO:0000256" key="3">
    <source>
        <dbReference type="ARBA" id="ARBA00081573"/>
    </source>
</evidence>
<dbReference type="HOGENOM" id="CLU_063037_0_1_7"/>
<evidence type="ECO:0000256" key="1">
    <source>
        <dbReference type="ARBA" id="ARBA00061259"/>
    </source>
</evidence>
<name>Q74FK5_GEOSL</name>
<dbReference type="AlphaFoldDB" id="Q74FK5"/>
<dbReference type="InterPro" id="IPR010384">
    <property type="entry name" value="MtfA_fam"/>
</dbReference>
<dbReference type="PANTHER" id="PTHR30164:SF2">
    <property type="entry name" value="PROTEIN MTFA"/>
    <property type="match status" value="1"/>
</dbReference>
<dbReference type="PANTHER" id="PTHR30164">
    <property type="entry name" value="MTFA PEPTIDASE"/>
    <property type="match status" value="1"/>
</dbReference>
<sequence length="254" mass="29607">MGLFARWRRKRLRRGGFPPQWLKIVERNVPFYGRLCVDDQQELLRHVQVFVAEKSFEGCSGIQVTDEIKVTVAALACLLILHRPGDYYPYLSSIVIYPDEYVGQRQRWDEGGVVTEGPEPRVGESWELGTVVLSWKDVVLDAQAPDDGFNVVFHEFAHQLDHEDRLTDYDGFLPNEPEQSPWREILEREYRRLIDDDEAGRWTFLDPYGAESPAEFFAVATESFFEMPGELKARHTGLYELLRSYYRQDPAVWE</sequence>
<reference evidence="4 5" key="1">
    <citation type="journal article" date="2003" name="Science">
        <title>Genome of Geobacter sulfurreducens: metal reduction in subsurface environments.</title>
        <authorList>
            <person name="Methe B.A."/>
            <person name="Nelson K.E."/>
            <person name="Eisen J.A."/>
            <person name="Paulsen I.T."/>
            <person name="Nelson W."/>
            <person name="Heidelberg J.F."/>
            <person name="Wu D."/>
            <person name="Wu M."/>
            <person name="Ward N."/>
            <person name="Beanan M.J."/>
            <person name="Dodson R.J."/>
            <person name="Madupu R."/>
            <person name="Brinkac L.M."/>
            <person name="Daugherty S.C."/>
            <person name="DeBoy R.T."/>
            <person name="Durkin A.S."/>
            <person name="Gwinn M."/>
            <person name="Kolonay J.F."/>
            <person name="Sullivan S.A."/>
            <person name="Haft D.H."/>
            <person name="Selengut J."/>
            <person name="Davidsen T.M."/>
            <person name="Zafar N."/>
            <person name="White O."/>
            <person name="Tran B."/>
            <person name="Romero C."/>
            <person name="Forberger H.A."/>
            <person name="Weidman J."/>
            <person name="Khouri H."/>
            <person name="Feldblyum T.V."/>
            <person name="Utterback T.R."/>
            <person name="Van Aken S.E."/>
            <person name="Lovley D.R."/>
            <person name="Fraser C.M."/>
        </authorList>
    </citation>
    <scope>NUCLEOTIDE SEQUENCE [LARGE SCALE GENOMIC DNA]</scope>
    <source>
        <strain evidence="5">ATCC 51573 / DSM 12127 / PCA</strain>
    </source>
</reference>
<comment type="similarity">
    <text evidence="1">Belongs to the MtfA family.</text>
</comment>
<dbReference type="FunCoup" id="Q74FK5">
    <property type="interactions" value="24"/>
</dbReference>
<dbReference type="CDD" id="cd20169">
    <property type="entry name" value="Peptidase_M90_mtfA"/>
    <property type="match status" value="1"/>
</dbReference>
<dbReference type="InParanoid" id="Q74FK5"/>
<evidence type="ECO:0000313" key="5">
    <source>
        <dbReference type="Proteomes" id="UP000000577"/>
    </source>
</evidence>
<dbReference type="PATRIC" id="fig|243231.5.peg.600"/>
<dbReference type="GO" id="GO:0008237">
    <property type="term" value="F:metallopeptidase activity"/>
    <property type="evidence" value="ECO:0007669"/>
    <property type="project" value="InterPro"/>
</dbReference>
<dbReference type="InterPro" id="IPR042252">
    <property type="entry name" value="MtfA_N"/>
</dbReference>
<protein>
    <recommendedName>
        <fullName evidence="2">Mlc titration factor A</fullName>
    </recommendedName>
    <alternativeName>
        <fullName evidence="3">Probable zinc metallopeptidase MtfA</fullName>
    </alternativeName>
</protein>
<dbReference type="InterPro" id="IPR024079">
    <property type="entry name" value="MetalloPept_cat_dom_sf"/>
</dbReference>
<dbReference type="GO" id="GO:0004177">
    <property type="term" value="F:aminopeptidase activity"/>
    <property type="evidence" value="ECO:0000318"/>
    <property type="project" value="GO_Central"/>
</dbReference>
<dbReference type="OrthoDB" id="9786424at2"/>
<gene>
    <name evidence="4" type="ordered locus">GSU0602</name>
</gene>
<keyword evidence="5" id="KW-1185">Reference proteome</keyword>
<proteinExistence type="inferred from homology"/>
<dbReference type="Gene3D" id="3.40.390.10">
    <property type="entry name" value="Collagenase (Catalytic Domain)"/>
    <property type="match status" value="1"/>
</dbReference>
<dbReference type="STRING" id="243231.GSU0602"/>
<dbReference type="Pfam" id="PF06167">
    <property type="entry name" value="Peptidase_M90"/>
    <property type="match status" value="1"/>
</dbReference>
<evidence type="ECO:0000313" key="4">
    <source>
        <dbReference type="EMBL" id="AAR33933.1"/>
    </source>
</evidence>
<organism evidence="4 5">
    <name type="scientific">Geobacter sulfurreducens (strain ATCC 51573 / DSM 12127 / PCA)</name>
    <dbReference type="NCBI Taxonomy" id="243231"/>
    <lineage>
        <taxon>Bacteria</taxon>
        <taxon>Pseudomonadati</taxon>
        <taxon>Thermodesulfobacteriota</taxon>
        <taxon>Desulfuromonadia</taxon>
        <taxon>Geobacterales</taxon>
        <taxon>Geobacteraceae</taxon>
        <taxon>Geobacter</taxon>
    </lineage>
</organism>
<evidence type="ECO:0000256" key="2">
    <source>
        <dbReference type="ARBA" id="ARBA00069903"/>
    </source>
</evidence>
<dbReference type="SMR" id="Q74FK5"/>
<dbReference type="KEGG" id="gsu:GSU0602"/>
<dbReference type="Proteomes" id="UP000000577">
    <property type="component" value="Chromosome"/>
</dbReference>
<dbReference type="EMBL" id="AE017180">
    <property type="protein sequence ID" value="AAR33933.1"/>
    <property type="molecule type" value="Genomic_DNA"/>
</dbReference>
<dbReference type="SUPFAM" id="SSF55486">
    <property type="entry name" value="Metalloproteases ('zincins'), catalytic domain"/>
    <property type="match status" value="1"/>
</dbReference>
<dbReference type="GO" id="GO:0005829">
    <property type="term" value="C:cytosol"/>
    <property type="evidence" value="ECO:0000318"/>
    <property type="project" value="GO_Central"/>
</dbReference>